<dbReference type="EMBL" id="LN831790">
    <property type="protein sequence ID" value="CQR63025.1"/>
    <property type="molecule type" value="Genomic_DNA"/>
</dbReference>
<feature type="compositionally biased region" description="Low complexity" evidence="1">
    <location>
        <begin position="279"/>
        <end position="288"/>
    </location>
</feature>
<feature type="region of interest" description="Disordered" evidence="1">
    <location>
        <begin position="276"/>
        <end position="352"/>
    </location>
</feature>
<proteinExistence type="predicted"/>
<sequence length="352" mass="36580">MSGPFLGTQLASTGKCASRASVLRPSRQGGDVGTAHNPASSSSSAWPCSRPGQRRARSDWLLPPDEAIGRELTPPSARVETISMAAWTSLFLRDVVPSLKSDHPAGQPALPVAVDEKGQDLRSTATQLSRSPAVLHQWAPGSIRAGSYILRPVGSRGAARMMYSALTREAPAGRCPITAPTRSAGILRSRRRHRTAVQADMVALPRDGVRGLDRGNAPEAEGDLPSGGALAGLGGCRRMSSSAYRASSADGSRCAGVHTTSGRCGCAPGMTNGSPSPAPLTTAAARCPSAPPTPTSSQPLITAFSVDKPAIARTGRSRSPSAHRRPATPPSDPAPQGQADRQLDPQDRFTQP</sequence>
<feature type="region of interest" description="Disordered" evidence="1">
    <location>
        <begin position="16"/>
        <end position="61"/>
    </location>
</feature>
<protein>
    <submittedName>
        <fullName evidence="2">Uncharacterized protein</fullName>
    </submittedName>
</protein>
<name>A0A0F7VTN0_STRLW</name>
<reference evidence="2 3" key="1">
    <citation type="submission" date="2015-02" db="EMBL/GenBank/DDBJ databases">
        <authorList>
            <person name="Gomez-Escribano P.J."/>
        </authorList>
    </citation>
    <scope>NUCLEOTIDE SEQUENCE [LARGE SCALE GENOMIC DNA]</scope>
    <source>
        <strain evidence="3">C34 (DSM 42122 / NRRL B-24963)</strain>
    </source>
</reference>
<evidence type="ECO:0000256" key="1">
    <source>
        <dbReference type="SAM" id="MobiDB-lite"/>
    </source>
</evidence>
<gene>
    <name evidence="2" type="primary">sle_35640</name>
</gene>
<dbReference type="AlphaFoldDB" id="A0A0F7VTN0"/>
<dbReference type="Proteomes" id="UP000035016">
    <property type="component" value="Chromosome Chromosome"/>
</dbReference>
<dbReference type="KEGG" id="sle:sle_35640"/>
<evidence type="ECO:0000313" key="3">
    <source>
        <dbReference type="Proteomes" id="UP000035016"/>
    </source>
</evidence>
<evidence type="ECO:0000313" key="2">
    <source>
        <dbReference type="EMBL" id="CQR63025.1"/>
    </source>
</evidence>
<feature type="region of interest" description="Disordered" evidence="1">
    <location>
        <begin position="208"/>
        <end position="228"/>
    </location>
</feature>
<accession>A0A0F7VTN0</accession>
<organism evidence="2 3">
    <name type="scientific">Streptomyces leeuwenhoekii</name>
    <dbReference type="NCBI Taxonomy" id="1437453"/>
    <lineage>
        <taxon>Bacteria</taxon>
        <taxon>Bacillati</taxon>
        <taxon>Actinomycetota</taxon>
        <taxon>Actinomycetes</taxon>
        <taxon>Kitasatosporales</taxon>
        <taxon>Streptomycetaceae</taxon>
        <taxon>Streptomyces</taxon>
    </lineage>
</organism>
<feature type="compositionally biased region" description="Basic and acidic residues" evidence="1">
    <location>
        <begin position="341"/>
        <end position="352"/>
    </location>
</feature>